<organism evidence="2 3">
    <name type="scientific">Fodinibius sediminis</name>
    <dbReference type="NCBI Taxonomy" id="1214077"/>
    <lineage>
        <taxon>Bacteria</taxon>
        <taxon>Pseudomonadati</taxon>
        <taxon>Balneolota</taxon>
        <taxon>Balneolia</taxon>
        <taxon>Balneolales</taxon>
        <taxon>Balneolaceae</taxon>
        <taxon>Fodinibius</taxon>
    </lineage>
</organism>
<dbReference type="OrthoDB" id="1524813at2"/>
<evidence type="ECO:0000313" key="2">
    <source>
        <dbReference type="EMBL" id="SMO58078.1"/>
    </source>
</evidence>
<dbReference type="EMBL" id="FXTH01000006">
    <property type="protein sequence ID" value="SMO58078.1"/>
    <property type="molecule type" value="Genomic_DNA"/>
</dbReference>
<feature type="domain" description="CHRD" evidence="1">
    <location>
        <begin position="29"/>
        <end position="153"/>
    </location>
</feature>
<dbReference type="SMART" id="SM00754">
    <property type="entry name" value="CHRD"/>
    <property type="match status" value="1"/>
</dbReference>
<dbReference type="Proteomes" id="UP000317593">
    <property type="component" value="Unassembled WGS sequence"/>
</dbReference>
<reference evidence="2 3" key="1">
    <citation type="submission" date="2017-05" db="EMBL/GenBank/DDBJ databases">
        <authorList>
            <person name="Varghese N."/>
            <person name="Submissions S."/>
        </authorList>
    </citation>
    <scope>NUCLEOTIDE SEQUENCE [LARGE SCALE GENOMIC DNA]</scope>
    <source>
        <strain evidence="2 3">DSM 21194</strain>
    </source>
</reference>
<accession>A0A521CF78</accession>
<protein>
    <submittedName>
        <fullName evidence="2">CHRD domain-containing protein</fullName>
    </submittedName>
</protein>
<sequence>MEAKKTTALTVFTLSSLITLFLIPVSIQAQQSRGVILAGYNHQPPVRTSGSGFVTVTYQKDTLRVKGEFSDLKGFYRGAYIMVGEKGEAGNMLFRLKVEANEERTGGVIKARDNLFPLSDIQKNLLKKGDLFINISSTQHTRGELRGQIPPLG</sequence>
<dbReference type="PROSITE" id="PS50933">
    <property type="entry name" value="CHRD"/>
    <property type="match status" value="1"/>
</dbReference>
<name>A0A521CF78_9BACT</name>
<dbReference type="Pfam" id="PF07452">
    <property type="entry name" value="CHRD"/>
    <property type="match status" value="1"/>
</dbReference>
<evidence type="ECO:0000313" key="3">
    <source>
        <dbReference type="Proteomes" id="UP000317593"/>
    </source>
</evidence>
<dbReference type="AlphaFoldDB" id="A0A521CF78"/>
<dbReference type="InterPro" id="IPR010895">
    <property type="entry name" value="CHRD"/>
</dbReference>
<dbReference type="RefSeq" id="WP_142714015.1">
    <property type="nucleotide sequence ID" value="NZ_FXTH01000006.1"/>
</dbReference>
<gene>
    <name evidence="2" type="ORF">SAMN06265218_1064</name>
</gene>
<keyword evidence="3" id="KW-1185">Reference proteome</keyword>
<evidence type="ECO:0000259" key="1">
    <source>
        <dbReference type="PROSITE" id="PS50933"/>
    </source>
</evidence>
<proteinExistence type="predicted"/>